<evidence type="ECO:0000256" key="5">
    <source>
        <dbReference type="ARBA" id="ARBA00022825"/>
    </source>
</evidence>
<dbReference type="InterPro" id="IPR001375">
    <property type="entry name" value="Peptidase_S9_cat"/>
</dbReference>
<dbReference type="InterPro" id="IPR002469">
    <property type="entry name" value="Peptidase_S9B_N"/>
</dbReference>
<evidence type="ECO:0000313" key="11">
    <source>
        <dbReference type="EMBL" id="KAF2187160.1"/>
    </source>
</evidence>
<dbReference type="Pfam" id="PF00930">
    <property type="entry name" value="DPPIV_N"/>
    <property type="match status" value="1"/>
</dbReference>
<dbReference type="EC" id="3.4.14.5" evidence="3"/>
<feature type="domain" description="Dipeptidylpeptidase IV N-terminal" evidence="9">
    <location>
        <begin position="278"/>
        <end position="558"/>
    </location>
</feature>
<dbReference type="SUPFAM" id="SSF53474">
    <property type="entry name" value="alpha/beta-Hydrolases"/>
    <property type="match status" value="1"/>
</dbReference>
<dbReference type="GO" id="GO:0004177">
    <property type="term" value="F:aminopeptidase activity"/>
    <property type="evidence" value="ECO:0007669"/>
    <property type="project" value="UniProtKB-KW"/>
</dbReference>
<feature type="domain" description="Peptidase S9 prolyl oligopeptidase catalytic" evidence="8">
    <location>
        <begin position="646"/>
        <end position="838"/>
    </location>
</feature>
<keyword evidence="6" id="KW-0325">Glycoprotein</keyword>
<dbReference type="InterPro" id="IPR029058">
    <property type="entry name" value="AB_hydrolase_fold"/>
</dbReference>
<dbReference type="GO" id="GO:0008239">
    <property type="term" value="F:dipeptidyl-peptidase activity"/>
    <property type="evidence" value="ECO:0007669"/>
    <property type="project" value="UniProtKB-EC"/>
</dbReference>
<proteinExistence type="inferred from homology"/>
<gene>
    <name evidence="11" type="ORF">K469DRAFT_705716</name>
</gene>
<dbReference type="PANTHER" id="PTHR11731:SF118">
    <property type="entry name" value="BLR1971 PROTEIN"/>
    <property type="match status" value="1"/>
</dbReference>
<accession>A0A6A6EAK3</accession>
<dbReference type="GO" id="GO:0006508">
    <property type="term" value="P:proteolysis"/>
    <property type="evidence" value="ECO:0007669"/>
    <property type="project" value="InterPro"/>
</dbReference>
<dbReference type="OrthoDB" id="413400at2759"/>
<protein>
    <recommendedName>
        <fullName evidence="3">dipeptidyl-peptidase IV</fullName>
        <ecNumber evidence="3">3.4.14.5</ecNumber>
    </recommendedName>
</protein>
<evidence type="ECO:0000256" key="2">
    <source>
        <dbReference type="ARBA" id="ARBA00006150"/>
    </source>
</evidence>
<keyword evidence="5" id="KW-0720">Serine protease</keyword>
<keyword evidence="12" id="KW-1185">Reference proteome</keyword>
<dbReference type="Pfam" id="PF00326">
    <property type="entry name" value="Peptidase_S9"/>
    <property type="match status" value="1"/>
</dbReference>
<keyword evidence="4" id="KW-0031">Aminopeptidase</keyword>
<keyword evidence="4" id="KW-0645">Protease</keyword>
<dbReference type="SUPFAM" id="SSF82171">
    <property type="entry name" value="DPP6 N-terminal domain-like"/>
    <property type="match status" value="1"/>
</dbReference>
<keyword evidence="4" id="KW-0378">Hydrolase</keyword>
<evidence type="ECO:0000256" key="3">
    <source>
        <dbReference type="ARBA" id="ARBA00012062"/>
    </source>
</evidence>
<evidence type="ECO:0000256" key="7">
    <source>
        <dbReference type="SAM" id="SignalP"/>
    </source>
</evidence>
<reference evidence="11" key="1">
    <citation type="journal article" date="2020" name="Stud. Mycol.">
        <title>101 Dothideomycetes genomes: a test case for predicting lifestyles and emergence of pathogens.</title>
        <authorList>
            <person name="Haridas S."/>
            <person name="Albert R."/>
            <person name="Binder M."/>
            <person name="Bloem J."/>
            <person name="Labutti K."/>
            <person name="Salamov A."/>
            <person name="Andreopoulos B."/>
            <person name="Baker S."/>
            <person name="Barry K."/>
            <person name="Bills G."/>
            <person name="Bluhm B."/>
            <person name="Cannon C."/>
            <person name="Castanera R."/>
            <person name="Culley D."/>
            <person name="Daum C."/>
            <person name="Ezra D."/>
            <person name="Gonzalez J."/>
            <person name="Henrissat B."/>
            <person name="Kuo A."/>
            <person name="Liang C."/>
            <person name="Lipzen A."/>
            <person name="Lutzoni F."/>
            <person name="Magnuson J."/>
            <person name="Mondo S."/>
            <person name="Nolan M."/>
            <person name="Ohm R."/>
            <person name="Pangilinan J."/>
            <person name="Park H.-J."/>
            <person name="Ramirez L."/>
            <person name="Alfaro M."/>
            <person name="Sun H."/>
            <person name="Tritt A."/>
            <person name="Yoshinaga Y."/>
            <person name="Zwiers L.-H."/>
            <person name="Turgeon B."/>
            <person name="Goodwin S."/>
            <person name="Spatafora J."/>
            <person name="Crous P."/>
            <person name="Grigoriev I."/>
        </authorList>
    </citation>
    <scope>NUCLEOTIDE SEQUENCE</scope>
    <source>
        <strain evidence="11">CBS 207.26</strain>
    </source>
</reference>
<dbReference type="GO" id="GO:0008236">
    <property type="term" value="F:serine-type peptidase activity"/>
    <property type="evidence" value="ECO:0007669"/>
    <property type="project" value="UniProtKB-KW"/>
</dbReference>
<evidence type="ECO:0000256" key="4">
    <source>
        <dbReference type="ARBA" id="ARBA00022438"/>
    </source>
</evidence>
<dbReference type="AlphaFoldDB" id="A0A6A6EAK3"/>
<keyword evidence="7" id="KW-0732">Signal</keyword>
<evidence type="ECO:0000259" key="10">
    <source>
        <dbReference type="Pfam" id="PF01847"/>
    </source>
</evidence>
<evidence type="ECO:0000259" key="9">
    <source>
        <dbReference type="Pfam" id="PF00930"/>
    </source>
</evidence>
<comment type="catalytic activity">
    <reaction evidence="1">
        <text>Release of an N-terminal dipeptide, Xaa-Yaa-|-Zaa-, from a polypeptide, preferentially when Yaa is Pro, provided Zaa is neither Pro nor hydroxyproline.</text>
        <dbReference type="EC" id="3.4.14.5"/>
    </reaction>
</comment>
<feature type="signal peptide" evidence="7">
    <location>
        <begin position="1"/>
        <end position="26"/>
    </location>
</feature>
<dbReference type="PANTHER" id="PTHR11731">
    <property type="entry name" value="PROTEASE FAMILY S9B,C DIPEPTIDYL-PEPTIDASE IV-RELATED"/>
    <property type="match status" value="1"/>
</dbReference>
<dbReference type="Gene3D" id="3.40.50.1820">
    <property type="entry name" value="alpha/beta hydrolase"/>
    <property type="match status" value="1"/>
</dbReference>
<evidence type="ECO:0000256" key="1">
    <source>
        <dbReference type="ARBA" id="ARBA00001257"/>
    </source>
</evidence>
<dbReference type="InterPro" id="IPR024053">
    <property type="entry name" value="VHL_beta_dom"/>
</dbReference>
<dbReference type="Pfam" id="PF01847">
    <property type="entry name" value="VHL"/>
    <property type="match status" value="1"/>
</dbReference>
<dbReference type="InterPro" id="IPR050278">
    <property type="entry name" value="Serine_Prot_S9B/DPPIV"/>
</dbReference>
<dbReference type="Proteomes" id="UP000800200">
    <property type="component" value="Unassembled WGS sequence"/>
</dbReference>
<organism evidence="11 12">
    <name type="scientific">Zopfia rhizophila CBS 207.26</name>
    <dbReference type="NCBI Taxonomy" id="1314779"/>
    <lineage>
        <taxon>Eukaryota</taxon>
        <taxon>Fungi</taxon>
        <taxon>Dikarya</taxon>
        <taxon>Ascomycota</taxon>
        <taxon>Pezizomycotina</taxon>
        <taxon>Dothideomycetes</taxon>
        <taxon>Dothideomycetes incertae sedis</taxon>
        <taxon>Zopfiaceae</taxon>
        <taxon>Zopfia</taxon>
    </lineage>
</organism>
<evidence type="ECO:0000256" key="6">
    <source>
        <dbReference type="ARBA" id="ARBA00023180"/>
    </source>
</evidence>
<feature type="domain" description="von Hippel-Lindau disease tumour suppressor beta" evidence="10">
    <location>
        <begin position="169"/>
        <end position="230"/>
    </location>
</feature>
<dbReference type="Gene3D" id="2.140.10.30">
    <property type="entry name" value="Dipeptidylpeptidase IV, N-terminal domain"/>
    <property type="match status" value="1"/>
</dbReference>
<feature type="chain" id="PRO_5025458954" description="dipeptidyl-peptidase IV" evidence="7">
    <location>
        <begin position="27"/>
        <end position="849"/>
    </location>
</feature>
<evidence type="ECO:0000313" key="12">
    <source>
        <dbReference type="Proteomes" id="UP000800200"/>
    </source>
</evidence>
<sequence length="849" mass="96889">MGVYLRYVQALALLFIFLEMSSPCSGSTTAQEIAANYERSANFAKRIKDTYTETTVTPHWIANSSTFWYKQNIAPRNFSFVFVDAEKGIRRPAFDHEALANVLREKETEADPNNLPFSWITPSSGCKSVKFRIGDKKWEFRDDGTLSEFDGEINEGGLRPLQKERPSEKNRESTVITFVNRRKDPVSLFWLDWDGKTKHYLTVGEGKSERMQTFTGHVWRVTNAETDEAIASFVARSDESVAVIEDGISAAEPIETPIEEKSKDTESPEKLQQPSGLFVRVYNVWFRDSDDQETQLSTNGTKENPFDSDEIYPAPNSSFAIVYQYTPGQEHTVYEVESSPKDQVQPRLKQFQYLKPGDKVRIDRPRMFNLAEKKEVTTDDILFRNPYQIDDMGWNADGSEYRFLYNQRGHQVFRIIGMNTQGRVRTIIEETSKTFIDYSQKLYHREIRNSSELIWASERDGWNHLYLFDLKTGKLKNQITEGEWVMRSVDYVDEEKRQIWFRAFGAVKDQDPYYAHLARVNFDGSGFTILTEGDGTHNWEWSPDRKFLTDTWSRVDLAPQTVVRSSETGKVITVLEESSLEKLLEVGSTTPERFAAPGRDSGTMIYGIIIRPSNFEVSKKYPVIEEIYAGPQDFFVPKAFSTLKRQHELAELGFVVVQIDGMGTNWRSKAFHDTCYKNLKDAGLPDRIAWMKAASKSRPWMDLDKVGVYGGSAGGQSAMGALLWHGNFYKVGAADCGCHDNRMDKMWWNEQWMGWPVDQSYEDSSNVVHAGKLKGALMLSVGELDTNVDPASTMQVVNALNKAEKDYDLLFVPGAEHGVGSSSSYAVRRQRDFFVRHLLDVEPPERNGG</sequence>
<evidence type="ECO:0000259" key="8">
    <source>
        <dbReference type="Pfam" id="PF00326"/>
    </source>
</evidence>
<comment type="similarity">
    <text evidence="2">Belongs to the peptidase S9B family.</text>
</comment>
<dbReference type="EMBL" id="ML994628">
    <property type="protein sequence ID" value="KAF2187160.1"/>
    <property type="molecule type" value="Genomic_DNA"/>
</dbReference>
<name>A0A6A6EAK3_9PEZI</name>